<dbReference type="SUPFAM" id="SSF47986">
    <property type="entry name" value="DEATH domain"/>
    <property type="match status" value="2"/>
</dbReference>
<dbReference type="GO" id="GO:0008047">
    <property type="term" value="F:enzyme activator activity"/>
    <property type="evidence" value="ECO:0007669"/>
    <property type="project" value="UniProtKB-ARBA"/>
</dbReference>
<dbReference type="FunFam" id="1.10.533.10:FF:000016">
    <property type="entry name" value="CASP8 and FADD-like apoptosis regulator"/>
    <property type="match status" value="1"/>
</dbReference>
<dbReference type="GO" id="GO:2001237">
    <property type="term" value="P:negative regulation of extrinsic apoptotic signaling pathway"/>
    <property type="evidence" value="ECO:0007669"/>
    <property type="project" value="UniProtKB-ARBA"/>
</dbReference>
<comment type="similarity">
    <text evidence="1">Belongs to the peptidase C14A family.</text>
</comment>
<evidence type="ECO:0000256" key="4">
    <source>
        <dbReference type="ARBA" id="ARBA00057217"/>
    </source>
</evidence>
<gene>
    <name evidence="9 10 11" type="primary">Cflar</name>
</gene>
<feature type="domain" description="DED" evidence="6">
    <location>
        <begin position="30"/>
        <end position="102"/>
    </location>
</feature>
<dbReference type="SMART" id="SM00115">
    <property type="entry name" value="CASc"/>
    <property type="match status" value="1"/>
</dbReference>
<dbReference type="AlphaFoldDB" id="A0A1S3ETZ1"/>
<evidence type="ECO:0000256" key="5">
    <source>
        <dbReference type="ARBA" id="ARBA00074066"/>
    </source>
</evidence>
<dbReference type="GeneID" id="105982383"/>
<dbReference type="InterPro" id="IPR029030">
    <property type="entry name" value="Caspase-like_dom_sf"/>
</dbReference>
<evidence type="ECO:0000259" key="7">
    <source>
        <dbReference type="PROSITE" id="PS50208"/>
    </source>
</evidence>
<dbReference type="InterPro" id="IPR001309">
    <property type="entry name" value="Pept_C14_p20"/>
</dbReference>
<dbReference type="CDD" id="cd08340">
    <property type="entry name" value="DED_c-FLIP_r2"/>
    <property type="match status" value="1"/>
</dbReference>
<protein>
    <recommendedName>
        <fullName evidence="5">CASP8 and FADD-like apoptosis regulator</fullName>
    </recommendedName>
</protein>
<dbReference type="Gene3D" id="3.40.50.1460">
    <property type="match status" value="1"/>
</dbReference>
<dbReference type="PROSITE" id="PS50168">
    <property type="entry name" value="DED"/>
    <property type="match status" value="2"/>
</dbReference>
<dbReference type="InterPro" id="IPR001875">
    <property type="entry name" value="DED_dom"/>
</dbReference>
<keyword evidence="2" id="KW-0053">Apoptosis</keyword>
<dbReference type="CTD" id="8837"/>
<feature type="domain" description="DED" evidence="6">
    <location>
        <begin position="122"/>
        <end position="200"/>
    </location>
</feature>
<accession>A0A1S3ETZ1</accession>
<dbReference type="PROSITE" id="PS50208">
    <property type="entry name" value="CASPASE_P20"/>
    <property type="match status" value="1"/>
</dbReference>
<proteinExistence type="inferred from homology"/>
<dbReference type="GO" id="GO:0060544">
    <property type="term" value="P:regulation of necroptotic process"/>
    <property type="evidence" value="ECO:0007669"/>
    <property type="project" value="UniProtKB-ARBA"/>
</dbReference>
<keyword evidence="8" id="KW-1185">Reference proteome</keyword>
<dbReference type="Proteomes" id="UP000081671">
    <property type="component" value="Unplaced"/>
</dbReference>
<reference evidence="9 10" key="1">
    <citation type="submission" date="2025-04" db="UniProtKB">
        <authorList>
            <consortium name="RefSeq"/>
        </authorList>
    </citation>
    <scope>IDENTIFICATION</scope>
    <source>
        <tissue evidence="9 10">Kidney</tissue>
    </source>
</reference>
<dbReference type="PRINTS" id="PR00376">
    <property type="entry name" value="IL1BCENZYME"/>
</dbReference>
<dbReference type="RefSeq" id="XP_012867414.1">
    <property type="nucleotide sequence ID" value="XM_013011960.1"/>
</dbReference>
<dbReference type="InterPro" id="IPR015917">
    <property type="entry name" value="Pept_C14A"/>
</dbReference>
<evidence type="ECO:0000259" key="6">
    <source>
        <dbReference type="PROSITE" id="PS50168"/>
    </source>
</evidence>
<feature type="domain" description="Caspase family p20" evidence="7">
    <location>
        <begin position="289"/>
        <end position="384"/>
    </location>
</feature>
<dbReference type="PANTHER" id="PTHR48169:SF3">
    <property type="entry name" value="CASP8 AND FADD LIKE APOPTOSIS REGULATOR"/>
    <property type="match status" value="1"/>
</dbReference>
<dbReference type="CDD" id="cd08337">
    <property type="entry name" value="DED_c-FLIP_r1"/>
    <property type="match status" value="1"/>
</dbReference>
<dbReference type="RefSeq" id="XP_012867422.1">
    <property type="nucleotide sequence ID" value="XM_013011968.1"/>
</dbReference>
<dbReference type="SUPFAM" id="SSF52129">
    <property type="entry name" value="Caspase-like"/>
    <property type="match status" value="1"/>
</dbReference>
<name>A0A1S3ETZ1_DIPOR</name>
<dbReference type="GO" id="GO:0005737">
    <property type="term" value="C:cytoplasm"/>
    <property type="evidence" value="ECO:0007669"/>
    <property type="project" value="UniProtKB-ARBA"/>
</dbReference>
<dbReference type="GO" id="GO:0006508">
    <property type="term" value="P:proteolysis"/>
    <property type="evidence" value="ECO:0007669"/>
    <property type="project" value="InterPro"/>
</dbReference>
<dbReference type="Pfam" id="PF01335">
    <property type="entry name" value="DED"/>
    <property type="match status" value="2"/>
</dbReference>
<evidence type="ECO:0000256" key="1">
    <source>
        <dbReference type="ARBA" id="ARBA00010134"/>
    </source>
</evidence>
<dbReference type="GO" id="GO:0006915">
    <property type="term" value="P:apoptotic process"/>
    <property type="evidence" value="ECO:0007669"/>
    <property type="project" value="UniProtKB-KW"/>
</dbReference>
<dbReference type="Pfam" id="PF00656">
    <property type="entry name" value="Peptidase_C14"/>
    <property type="match status" value="1"/>
</dbReference>
<sequence length="506" mass="58600">MKLIRQDLWLSFEWTGTLLMQFFIMALCQVPSAVIHQVEEALDEDERERLLFLCRDVVTDEVLPNVRDLLDTLRERGKLSIPGLAELLYRMGRFDLLKRILKMDRRTVEAHLHGNPHHLVSDYRVLITEIDENLAKSDVSSLIFLMRDYIGRAKTAKDKSFLDLVNELEKLDLISPDQLNLLETCLKNIHRVDLKIKIQKYKQSVQESGTNSLGHSLVSVSSWNLKEPLRNGRNKEQRLAEYHIIQKKPVKMPIQESGAFWLQPKTQERYRMQSKPLGICLIINCTGNDTEDLQRAFTSLGYKVECLSYLQAEDISQALHRMACMPQHQDYDSFVCILVSRGSSQSVFGVDQTHSGLSLDQIRRTFTGDACPYLIGKPKLFFIQNYEVLEGQLEDSSLLEVDGPAMNNEESKVLNPEPYMVHQEADIFWSLCRADVSHLEETFSSHSVYLQNLSRQLEQGRKRPLVDLHVELTNKIYDWNRRVSDKEKYHLSLQHTLRKELILSCI</sequence>
<evidence type="ECO:0000256" key="2">
    <source>
        <dbReference type="ARBA" id="ARBA00022703"/>
    </source>
</evidence>
<evidence type="ECO:0000313" key="11">
    <source>
        <dbReference type="RefSeq" id="XP_012867430.1"/>
    </source>
</evidence>
<keyword evidence="3" id="KW-0677">Repeat</keyword>
<dbReference type="SMART" id="SM00031">
    <property type="entry name" value="DED"/>
    <property type="match status" value="2"/>
</dbReference>
<evidence type="ECO:0000256" key="3">
    <source>
        <dbReference type="ARBA" id="ARBA00022737"/>
    </source>
</evidence>
<evidence type="ECO:0000313" key="8">
    <source>
        <dbReference type="Proteomes" id="UP000081671"/>
    </source>
</evidence>
<dbReference type="FunFam" id="1.10.533.10:FF:000020">
    <property type="entry name" value="CASP8 and FADD like apoptosis regulator"/>
    <property type="match status" value="1"/>
</dbReference>
<organism evidence="8 9">
    <name type="scientific">Dipodomys ordii</name>
    <name type="common">Ord's kangaroo rat</name>
    <dbReference type="NCBI Taxonomy" id="10020"/>
    <lineage>
        <taxon>Eukaryota</taxon>
        <taxon>Metazoa</taxon>
        <taxon>Chordata</taxon>
        <taxon>Craniata</taxon>
        <taxon>Vertebrata</taxon>
        <taxon>Euteleostomi</taxon>
        <taxon>Mammalia</taxon>
        <taxon>Eutheria</taxon>
        <taxon>Euarchontoglires</taxon>
        <taxon>Glires</taxon>
        <taxon>Rodentia</taxon>
        <taxon>Castorimorpha</taxon>
        <taxon>Heteromyidae</taxon>
        <taxon>Dipodomyinae</taxon>
        <taxon>Dipodomys</taxon>
    </lineage>
</organism>
<dbReference type="RefSeq" id="XP_012867430.1">
    <property type="nucleotide sequence ID" value="XM_013011976.1"/>
</dbReference>
<dbReference type="OrthoDB" id="8816507at2759"/>
<comment type="function">
    <text evidence="4">Apoptosis regulator protein which may function as a crucial link between cell survival and cell death pathways in mammalian cells. Acts as an inhibitor of TNFRSF6 mediated apoptosis. A proteolytic fragment (p43) is likely retained in the death-inducing signaling complex (DISC) thereby blocking further recruitment and processing of caspase-8 at the complex. Full length and shorter isoforms have been shown either to induce apoptosis or to reduce TNFRSF-triggered apoptosis. Lacks enzymatic (caspase) activity.</text>
</comment>
<dbReference type="PANTHER" id="PTHR48169">
    <property type="entry name" value="DED DOMAIN-CONTAINING PROTEIN"/>
    <property type="match status" value="1"/>
</dbReference>
<evidence type="ECO:0000313" key="9">
    <source>
        <dbReference type="RefSeq" id="XP_012867414.1"/>
    </source>
</evidence>
<evidence type="ECO:0000313" key="10">
    <source>
        <dbReference type="RefSeq" id="XP_012867422.1"/>
    </source>
</evidence>
<dbReference type="KEGG" id="dord:105982383"/>
<dbReference type="Gene3D" id="1.10.533.10">
    <property type="entry name" value="Death Domain, Fas"/>
    <property type="match status" value="2"/>
</dbReference>
<dbReference type="InterPro" id="IPR011029">
    <property type="entry name" value="DEATH-like_dom_sf"/>
</dbReference>
<dbReference type="InterPro" id="IPR011600">
    <property type="entry name" value="Pept_C14_caspase"/>
</dbReference>
<dbReference type="GO" id="GO:0004197">
    <property type="term" value="F:cysteine-type endopeptidase activity"/>
    <property type="evidence" value="ECO:0007669"/>
    <property type="project" value="InterPro"/>
</dbReference>